<dbReference type="OrthoDB" id="5653667at2"/>
<accession>A0A0W0TX77</accession>
<proteinExistence type="predicted"/>
<dbReference type="RefSeq" id="WP_058525232.1">
    <property type="nucleotide sequence ID" value="NZ_CAAAHY010000004.1"/>
</dbReference>
<keyword evidence="2" id="KW-1185">Reference proteome</keyword>
<dbReference type="AlphaFoldDB" id="A0A0W0TX77"/>
<dbReference type="EMBL" id="LNYA01000001">
    <property type="protein sequence ID" value="KTC99930.1"/>
    <property type="molecule type" value="Genomic_DNA"/>
</dbReference>
<protein>
    <submittedName>
        <fullName evidence="1">Uncharacterized protein</fullName>
    </submittedName>
</protein>
<reference evidence="1 2" key="1">
    <citation type="submission" date="2015-11" db="EMBL/GenBank/DDBJ databases">
        <title>Genomic analysis of 38 Legionella species identifies large and diverse effector repertoires.</title>
        <authorList>
            <person name="Burstein D."/>
            <person name="Amaro F."/>
            <person name="Zusman T."/>
            <person name="Lifshitz Z."/>
            <person name="Cohen O."/>
            <person name="Gilbert J.A."/>
            <person name="Pupko T."/>
            <person name="Shuman H.A."/>
            <person name="Segal G."/>
        </authorList>
    </citation>
    <scope>NUCLEOTIDE SEQUENCE [LARGE SCALE GENOMIC DNA]</scope>
    <source>
        <strain evidence="1 2">SE-32A-C8</strain>
    </source>
</reference>
<comment type="caution">
    <text evidence="1">The sequence shown here is derived from an EMBL/GenBank/DDBJ whole genome shotgun (WGS) entry which is preliminary data.</text>
</comment>
<organism evidence="1 2">
    <name type="scientific">Legionella erythra</name>
    <dbReference type="NCBI Taxonomy" id="448"/>
    <lineage>
        <taxon>Bacteria</taxon>
        <taxon>Pseudomonadati</taxon>
        <taxon>Pseudomonadota</taxon>
        <taxon>Gammaproteobacteria</taxon>
        <taxon>Legionellales</taxon>
        <taxon>Legionellaceae</taxon>
        <taxon>Legionella</taxon>
    </lineage>
</organism>
<sequence>MPEIQYKGKTVVVANEETTETDWVIDIPLKDLFISNANKLGKRFAFSLIEIENYVKEHGQLINFYTIPRTAFSVSETKELMQRSTLITQFINQYIENSQAHAALISEETLKQMESLVDHSSQVINDPQFLKAIKQNYTEEELEELQENGISIHDLARGLAFQQFKSYYQALSVKEQHAIDHLPGIAQKLQQYGLKDSLKTIFNLHSDACLGGSAGVCREIIERMKLFRLAKEALAAMIPDEEIMDSDSEVTIRYLNP</sequence>
<dbReference type="PATRIC" id="fig|448.7.peg.41"/>
<dbReference type="STRING" id="448.Lery_0040"/>
<dbReference type="Proteomes" id="UP000054773">
    <property type="component" value="Unassembled WGS sequence"/>
</dbReference>
<evidence type="ECO:0000313" key="1">
    <source>
        <dbReference type="EMBL" id="KTC99930.1"/>
    </source>
</evidence>
<gene>
    <name evidence="1" type="ORF">Lery_0040</name>
</gene>
<evidence type="ECO:0000313" key="2">
    <source>
        <dbReference type="Proteomes" id="UP000054773"/>
    </source>
</evidence>
<name>A0A0W0TX77_LEGER</name>